<dbReference type="GO" id="GO:0005737">
    <property type="term" value="C:cytoplasm"/>
    <property type="evidence" value="ECO:0007669"/>
    <property type="project" value="TreeGrafter"/>
</dbReference>
<dbReference type="SUPFAM" id="SSF52540">
    <property type="entry name" value="P-loop containing nucleoside triphosphate hydrolases"/>
    <property type="match status" value="1"/>
</dbReference>
<dbReference type="InterPro" id="IPR011990">
    <property type="entry name" value="TPR-like_helical_dom_sf"/>
</dbReference>
<reference evidence="4 5" key="1">
    <citation type="journal article" date="2016" name="Int. J. Syst. Evol. Microbiol.">
        <title>Agromyces aureus sp. nov., isolated from the rhizosphere of Salix caprea L. grown in a heavy-metal-contaminated soil.</title>
        <authorList>
            <person name="Corretto E."/>
            <person name="Antonielli L."/>
            <person name="Sessitsch A."/>
            <person name="Compant S."/>
            <person name="Gorfer M."/>
            <person name="Kuffner M."/>
            <person name="Brader G."/>
        </authorList>
    </citation>
    <scope>NUCLEOTIDE SEQUENCE [LARGE SCALE GENOMIC DNA]</scope>
    <source>
        <strain evidence="4 5">AR33</strain>
    </source>
</reference>
<dbReference type="Gene3D" id="1.25.40.10">
    <property type="entry name" value="Tetratricopeptide repeat domain"/>
    <property type="match status" value="1"/>
</dbReference>
<dbReference type="PROSITE" id="PS50043">
    <property type="entry name" value="HTH_LUXR_2"/>
    <property type="match status" value="1"/>
</dbReference>
<sequence length="899" mass="95747">MRLDRLLRTIREGHSSTLLLDGGAGVGKTTLLGYLSQNAAGILVLGVTGVQSEVELTYAALHQLCRPLMGAIDSLPQPQREALETVFGLREGQFPDKFLIGLAILGLLSEASGDRPVLCIVDDAQWLDRGSADVLGFVSRRLDAEAVGMVFAVRAPNRIASLDGLPRLGVSGLERADAQRLLMSLAPGAMDPPALSRILDEADGNPLVLTESARALSRAEIATGIILSAASTSPNRLEQLFRDRVRNLPQETQALLLIAAAEPSGNARAIHVAASLSGIDLHALRPAIDAELCEAGPDVRFRHPLVRSAVYRSASPKSVRAAHGALAQVSPEDSDPDVLAWHRARACEGTDENAARELADVATRVMARGGPAAAGVLLRQALRITADEELKAEWSLRMASAEMLAGEFDDAGQDLAAARRWNLSPLLRAQSILTEARLTFARQRGGAATPLFLEAAEMLATIDPEAAQGAFLEALSSALFAGRLAHSSGLEEVAQRWRAAGIPPGARPVDMLRDAMLSVMTDDESGWQTLREALAALREPGGMDGVAVPWLRVAFSATAAAWDLDAWELVSVRLVDLSRSAGDHSELPIALSSLAFVHLFAGDIPAATETVQEMATITAATGEQVSPYGAIGIAALKGQGAELSALIESTVPEAESRADATGVAIGYWSSALLDNSLGRYETAFAWAQRALPLHHSLHATSAWAMVELIEAGSRLNGSVDLGSALAELETATRSSGTDWALGVLARSRALVTDGAEAEELYLEAIHRLESGRSRLDLARTWLVYGEWLRRQRRLADARLHLSRALELFEGIGATGFSDRASRELSAAGSQIRKPGPIAPSVLTSQESQIARLVGQGLTNNEVAARMFLSPRTVEYHLAKVFNKLHITSRHQISGALPGD</sequence>
<dbReference type="CDD" id="cd06170">
    <property type="entry name" value="LuxR_C_like"/>
    <property type="match status" value="1"/>
</dbReference>
<dbReference type="PRINTS" id="PR00038">
    <property type="entry name" value="HTHLUXR"/>
</dbReference>
<dbReference type="Pfam" id="PF00196">
    <property type="entry name" value="GerE"/>
    <property type="match status" value="1"/>
</dbReference>
<dbReference type="AlphaFoldDB" id="A0A191WG59"/>
<name>A0A191WG59_9MICO</name>
<dbReference type="Proteomes" id="UP000078437">
    <property type="component" value="Chromosome"/>
</dbReference>
<evidence type="ECO:0000313" key="5">
    <source>
        <dbReference type="Proteomes" id="UP000078437"/>
    </source>
</evidence>
<protein>
    <recommendedName>
        <fullName evidence="3">HTH luxR-type domain-containing protein</fullName>
    </recommendedName>
</protein>
<dbReference type="InterPro" id="IPR000792">
    <property type="entry name" value="Tscrpt_reg_LuxR_C"/>
</dbReference>
<keyword evidence="2" id="KW-0067">ATP-binding</keyword>
<dbReference type="EMBL" id="CP013979">
    <property type="protein sequence ID" value="ANJ27169.1"/>
    <property type="molecule type" value="Genomic_DNA"/>
</dbReference>
<dbReference type="Pfam" id="PF13191">
    <property type="entry name" value="AAA_16"/>
    <property type="match status" value="1"/>
</dbReference>
<dbReference type="PANTHER" id="PTHR16305">
    <property type="entry name" value="TESTICULAR SOLUBLE ADENYLYL CYCLASE"/>
    <property type="match status" value="1"/>
</dbReference>
<dbReference type="GO" id="GO:0005524">
    <property type="term" value="F:ATP binding"/>
    <property type="evidence" value="ECO:0007669"/>
    <property type="project" value="UniProtKB-KW"/>
</dbReference>
<keyword evidence="1" id="KW-0547">Nucleotide-binding</keyword>
<feature type="domain" description="HTH luxR-type" evidence="3">
    <location>
        <begin position="835"/>
        <end position="899"/>
    </location>
</feature>
<gene>
    <name evidence="4" type="ORF">ATC03_10970</name>
</gene>
<dbReference type="PANTHER" id="PTHR16305:SF35">
    <property type="entry name" value="TRANSCRIPTIONAL ACTIVATOR DOMAIN"/>
    <property type="match status" value="1"/>
</dbReference>
<evidence type="ECO:0000256" key="2">
    <source>
        <dbReference type="ARBA" id="ARBA00022840"/>
    </source>
</evidence>
<dbReference type="STRING" id="453304.ATC03_10970"/>
<evidence type="ECO:0000256" key="1">
    <source>
        <dbReference type="ARBA" id="ARBA00022741"/>
    </source>
</evidence>
<dbReference type="GO" id="GO:0003677">
    <property type="term" value="F:DNA binding"/>
    <property type="evidence" value="ECO:0007669"/>
    <property type="project" value="InterPro"/>
</dbReference>
<reference evidence="5" key="2">
    <citation type="submission" date="2016-01" db="EMBL/GenBank/DDBJ databases">
        <title>Complete genome sequence of Agromyces aureus AR33T and comparison with related organisms.</title>
        <authorList>
            <person name="Corretto E."/>
            <person name="Antonielli L."/>
            <person name="Sessitsch A."/>
            <person name="Brader G."/>
        </authorList>
    </citation>
    <scope>NUCLEOTIDE SEQUENCE [LARGE SCALE GENOMIC DNA]</scope>
    <source>
        <strain evidence="5">AR33</strain>
    </source>
</reference>
<dbReference type="GO" id="GO:0004016">
    <property type="term" value="F:adenylate cyclase activity"/>
    <property type="evidence" value="ECO:0007669"/>
    <property type="project" value="TreeGrafter"/>
</dbReference>
<dbReference type="InterPro" id="IPR016032">
    <property type="entry name" value="Sig_transdc_resp-reg_C-effctor"/>
</dbReference>
<dbReference type="InterPro" id="IPR036388">
    <property type="entry name" value="WH-like_DNA-bd_sf"/>
</dbReference>
<evidence type="ECO:0000259" key="3">
    <source>
        <dbReference type="PROSITE" id="PS50043"/>
    </source>
</evidence>
<dbReference type="SUPFAM" id="SSF46894">
    <property type="entry name" value="C-terminal effector domain of the bipartite response regulators"/>
    <property type="match status" value="1"/>
</dbReference>
<organism evidence="4 5">
    <name type="scientific">Agromyces aureus</name>
    <dbReference type="NCBI Taxonomy" id="453304"/>
    <lineage>
        <taxon>Bacteria</taxon>
        <taxon>Bacillati</taxon>
        <taxon>Actinomycetota</taxon>
        <taxon>Actinomycetes</taxon>
        <taxon>Micrococcales</taxon>
        <taxon>Microbacteriaceae</taxon>
        <taxon>Agromyces</taxon>
    </lineage>
</organism>
<dbReference type="InterPro" id="IPR027417">
    <property type="entry name" value="P-loop_NTPase"/>
</dbReference>
<accession>A0A191WG59</accession>
<dbReference type="SUPFAM" id="SSF48452">
    <property type="entry name" value="TPR-like"/>
    <property type="match status" value="2"/>
</dbReference>
<dbReference type="KEGG" id="agy:ATC03_10970"/>
<keyword evidence="5" id="KW-1185">Reference proteome</keyword>
<dbReference type="GO" id="GO:0006355">
    <property type="term" value="P:regulation of DNA-templated transcription"/>
    <property type="evidence" value="ECO:0007669"/>
    <property type="project" value="InterPro"/>
</dbReference>
<dbReference type="InterPro" id="IPR041664">
    <property type="entry name" value="AAA_16"/>
</dbReference>
<dbReference type="Gene3D" id="1.10.10.10">
    <property type="entry name" value="Winged helix-like DNA-binding domain superfamily/Winged helix DNA-binding domain"/>
    <property type="match status" value="1"/>
</dbReference>
<proteinExistence type="predicted"/>
<evidence type="ECO:0000313" key="4">
    <source>
        <dbReference type="EMBL" id="ANJ27169.1"/>
    </source>
</evidence>
<dbReference type="SMART" id="SM00421">
    <property type="entry name" value="HTH_LUXR"/>
    <property type="match status" value="1"/>
</dbReference>